<reference evidence="3" key="1">
    <citation type="journal article" date="2019" name="Int. J. Syst. Evol. Microbiol.">
        <title>The Global Catalogue of Microorganisms (GCM) 10K type strain sequencing project: providing services to taxonomists for standard genome sequencing and annotation.</title>
        <authorList>
            <consortium name="The Broad Institute Genomics Platform"/>
            <consortium name="The Broad Institute Genome Sequencing Center for Infectious Disease"/>
            <person name="Wu L."/>
            <person name="Ma J."/>
        </authorList>
    </citation>
    <scope>NUCLEOTIDE SEQUENCE [LARGE SCALE GENOMIC DNA]</scope>
    <source>
        <strain evidence="3">NBRC 101365</strain>
    </source>
</reference>
<feature type="signal peptide" evidence="1">
    <location>
        <begin position="1"/>
        <end position="22"/>
    </location>
</feature>
<sequence>MRCIPPALAFAATLCGFTPTQAAESKAFHLTPTLAHANVSHDPDGLWKPSDFSPFGNPPHLPSIYTATLKTPTGEWILSMLDNQCSPQSDCQAVLAFKSKDGGWKIVANPSLVMGGTATLSATFKTITTEEVDDSANGFTGKYDVGAP</sequence>
<accession>A0ABQ6CCM9</accession>
<name>A0ABQ6CCM9_9HYPH</name>
<dbReference type="RefSeq" id="WP_284310874.1">
    <property type="nucleotide sequence ID" value="NZ_BSPC01000008.1"/>
</dbReference>
<keyword evidence="1" id="KW-0732">Signal</keyword>
<feature type="chain" id="PRO_5046771197" evidence="1">
    <location>
        <begin position="23"/>
        <end position="148"/>
    </location>
</feature>
<comment type="caution">
    <text evidence="2">The sequence shown here is derived from an EMBL/GenBank/DDBJ whole genome shotgun (WGS) entry which is preliminary data.</text>
</comment>
<protein>
    <submittedName>
        <fullName evidence="2">Uncharacterized protein</fullName>
    </submittedName>
</protein>
<dbReference type="Proteomes" id="UP001156882">
    <property type="component" value="Unassembled WGS sequence"/>
</dbReference>
<evidence type="ECO:0000313" key="2">
    <source>
        <dbReference type="EMBL" id="GLS18043.1"/>
    </source>
</evidence>
<evidence type="ECO:0000256" key="1">
    <source>
        <dbReference type="SAM" id="SignalP"/>
    </source>
</evidence>
<proteinExistence type="predicted"/>
<organism evidence="2 3">
    <name type="scientific">Labrys miyagiensis</name>
    <dbReference type="NCBI Taxonomy" id="346912"/>
    <lineage>
        <taxon>Bacteria</taxon>
        <taxon>Pseudomonadati</taxon>
        <taxon>Pseudomonadota</taxon>
        <taxon>Alphaproteobacteria</taxon>
        <taxon>Hyphomicrobiales</taxon>
        <taxon>Xanthobacteraceae</taxon>
        <taxon>Labrys</taxon>
    </lineage>
</organism>
<keyword evidence="3" id="KW-1185">Reference proteome</keyword>
<dbReference type="EMBL" id="BSPC01000008">
    <property type="protein sequence ID" value="GLS18043.1"/>
    <property type="molecule type" value="Genomic_DNA"/>
</dbReference>
<evidence type="ECO:0000313" key="3">
    <source>
        <dbReference type="Proteomes" id="UP001156882"/>
    </source>
</evidence>
<gene>
    <name evidence="2" type="ORF">GCM10007874_10590</name>
</gene>